<proteinExistence type="predicted"/>
<organism evidence="2 3">
    <name type="scientific">Novipirellula aureliae</name>
    <dbReference type="NCBI Taxonomy" id="2527966"/>
    <lineage>
        <taxon>Bacteria</taxon>
        <taxon>Pseudomonadati</taxon>
        <taxon>Planctomycetota</taxon>
        <taxon>Planctomycetia</taxon>
        <taxon>Pirellulales</taxon>
        <taxon>Pirellulaceae</taxon>
        <taxon>Novipirellula</taxon>
    </lineage>
</organism>
<dbReference type="InterPro" id="IPR012902">
    <property type="entry name" value="N_methyl_site"/>
</dbReference>
<protein>
    <recommendedName>
        <fullName evidence="4">Type II secretion system protein G</fullName>
    </recommendedName>
</protein>
<dbReference type="AlphaFoldDB" id="A0A5C6ED91"/>
<feature type="transmembrane region" description="Helical" evidence="1">
    <location>
        <begin position="20"/>
        <end position="43"/>
    </location>
</feature>
<dbReference type="EMBL" id="SJPY01000001">
    <property type="protein sequence ID" value="TWU45526.1"/>
    <property type="molecule type" value="Genomic_DNA"/>
</dbReference>
<dbReference type="Proteomes" id="UP000315471">
    <property type="component" value="Unassembled WGS sequence"/>
</dbReference>
<dbReference type="RefSeq" id="WP_146598212.1">
    <property type="nucleotide sequence ID" value="NZ_SJPY01000001.1"/>
</dbReference>
<keyword evidence="1" id="KW-1133">Transmembrane helix</keyword>
<dbReference type="Gene3D" id="3.30.700.10">
    <property type="entry name" value="Glycoprotein, Type 4 Pilin"/>
    <property type="match status" value="1"/>
</dbReference>
<keyword evidence="3" id="KW-1185">Reference proteome</keyword>
<evidence type="ECO:0000313" key="2">
    <source>
        <dbReference type="EMBL" id="TWU45526.1"/>
    </source>
</evidence>
<keyword evidence="1" id="KW-0472">Membrane</keyword>
<name>A0A5C6ED91_9BACT</name>
<dbReference type="NCBIfam" id="TIGR02532">
    <property type="entry name" value="IV_pilin_GFxxxE"/>
    <property type="match status" value="1"/>
</dbReference>
<evidence type="ECO:0000256" key="1">
    <source>
        <dbReference type="SAM" id="Phobius"/>
    </source>
</evidence>
<dbReference type="InterPro" id="IPR045584">
    <property type="entry name" value="Pilin-like"/>
</dbReference>
<dbReference type="PROSITE" id="PS00409">
    <property type="entry name" value="PROKAR_NTER_METHYL"/>
    <property type="match status" value="1"/>
</dbReference>
<comment type="caution">
    <text evidence="2">The sequence shown here is derived from an EMBL/GenBank/DDBJ whole genome shotgun (WGS) entry which is preliminary data.</text>
</comment>
<keyword evidence="1" id="KW-0812">Transmembrane</keyword>
<dbReference type="SUPFAM" id="SSF54523">
    <property type="entry name" value="Pili subunits"/>
    <property type="match status" value="1"/>
</dbReference>
<accession>A0A5C6ED91</accession>
<evidence type="ECO:0000313" key="3">
    <source>
        <dbReference type="Proteomes" id="UP000315471"/>
    </source>
</evidence>
<dbReference type="OrthoDB" id="253619at2"/>
<evidence type="ECO:0008006" key="4">
    <source>
        <dbReference type="Google" id="ProtNLM"/>
    </source>
</evidence>
<gene>
    <name evidence="2" type="ORF">Q31b_07000</name>
</gene>
<reference evidence="2 3" key="1">
    <citation type="submission" date="2019-02" db="EMBL/GenBank/DDBJ databases">
        <title>Deep-cultivation of Planctomycetes and their phenomic and genomic characterization uncovers novel biology.</title>
        <authorList>
            <person name="Wiegand S."/>
            <person name="Jogler M."/>
            <person name="Boedeker C."/>
            <person name="Pinto D."/>
            <person name="Vollmers J."/>
            <person name="Rivas-Marin E."/>
            <person name="Kohn T."/>
            <person name="Peeters S.H."/>
            <person name="Heuer A."/>
            <person name="Rast P."/>
            <person name="Oberbeckmann S."/>
            <person name="Bunk B."/>
            <person name="Jeske O."/>
            <person name="Meyerdierks A."/>
            <person name="Storesund J.E."/>
            <person name="Kallscheuer N."/>
            <person name="Luecker S."/>
            <person name="Lage O.M."/>
            <person name="Pohl T."/>
            <person name="Merkel B.J."/>
            <person name="Hornburger P."/>
            <person name="Mueller R.-W."/>
            <person name="Bruemmer F."/>
            <person name="Labrenz M."/>
            <person name="Spormann A.M."/>
            <person name="Op Den Camp H."/>
            <person name="Overmann J."/>
            <person name="Amann R."/>
            <person name="Jetten M.S.M."/>
            <person name="Mascher T."/>
            <person name="Medema M.H."/>
            <person name="Devos D.P."/>
            <person name="Kaster A.-K."/>
            <person name="Ovreas L."/>
            <person name="Rohde M."/>
            <person name="Galperin M.Y."/>
            <person name="Jogler C."/>
        </authorList>
    </citation>
    <scope>NUCLEOTIDE SEQUENCE [LARGE SCALE GENOMIC DNA]</scope>
    <source>
        <strain evidence="2 3">Q31b</strain>
    </source>
</reference>
<dbReference type="Pfam" id="PF07963">
    <property type="entry name" value="N_methyl"/>
    <property type="match status" value="1"/>
</dbReference>
<sequence length="438" mass="48548">MIWPPIARRNRRSVTGFTLVEILVVLIIIGVMSAMVMTAVTGVTNSARTSRTRTIIATIDSVIQEQYESFKYRPLPVEIVDMSQGITDADMQLSREVLAVEAARVRLLMLRDLQRMEMPDRYSDIYNGPIQPRAAANLVKIAEVDIPPNIKEGDIIGTRTAKDSRYPVVVSSIDSAKRTAYLSRLPATLPTAEPEKTLFYTNQSAECLYLIMATSFVGGTPAIDMIPSSNTGDTDGDGIPEILDGWGQPIGFVRWPVGYYDPTGSLDVTVPDEFDLFRSDFAYSDIPTESETPSSDAVVRAVSVNTAQNSVFPWSLRPLIISAGEDSQFGIAFNPYRTIDDPSDPEDPGLDTFSYVNSAWKWRVDAKNMGTTEYLGRGDGSFNYIVPDPYMRSFIRLNDPDIILRSATNRRLIGEPLSADRDPVLADNITNFALQESR</sequence>